<dbReference type="Proteomes" id="UP001143328">
    <property type="component" value="Unassembled WGS sequence"/>
</dbReference>
<feature type="transmembrane region" description="Helical" evidence="3">
    <location>
        <begin position="143"/>
        <end position="162"/>
    </location>
</feature>
<dbReference type="Pfam" id="PF00571">
    <property type="entry name" value="CBS"/>
    <property type="match status" value="2"/>
</dbReference>
<keyword evidence="3" id="KW-0472">Membrane</keyword>
<evidence type="ECO:0000256" key="1">
    <source>
        <dbReference type="ARBA" id="ARBA00023122"/>
    </source>
</evidence>
<dbReference type="PROSITE" id="PS51371">
    <property type="entry name" value="CBS"/>
    <property type="match status" value="2"/>
</dbReference>
<dbReference type="PANTHER" id="PTHR43080:SF2">
    <property type="entry name" value="CBS DOMAIN-CONTAINING PROTEIN"/>
    <property type="match status" value="1"/>
</dbReference>
<evidence type="ECO:0000313" key="6">
    <source>
        <dbReference type="Proteomes" id="UP001143328"/>
    </source>
</evidence>
<feature type="domain" description="CBS" evidence="4">
    <location>
        <begin position="312"/>
        <end position="367"/>
    </location>
</feature>
<evidence type="ECO:0000256" key="2">
    <source>
        <dbReference type="PROSITE-ProRule" id="PRU00703"/>
    </source>
</evidence>
<evidence type="ECO:0000259" key="4">
    <source>
        <dbReference type="PROSITE" id="PS51371"/>
    </source>
</evidence>
<feature type="transmembrane region" description="Helical" evidence="3">
    <location>
        <begin position="80"/>
        <end position="111"/>
    </location>
</feature>
<dbReference type="InterPro" id="IPR000644">
    <property type="entry name" value="CBS_dom"/>
</dbReference>
<keyword evidence="6" id="KW-1185">Reference proteome</keyword>
<dbReference type="InterPro" id="IPR046342">
    <property type="entry name" value="CBS_dom_sf"/>
</dbReference>
<dbReference type="RefSeq" id="WP_271194973.1">
    <property type="nucleotide sequence ID" value="NZ_BSFN01000004.1"/>
</dbReference>
<evidence type="ECO:0000313" key="5">
    <source>
        <dbReference type="EMBL" id="GLK88755.1"/>
    </source>
</evidence>
<protein>
    <recommendedName>
        <fullName evidence="4">CBS domain-containing protein</fullName>
    </recommendedName>
</protein>
<gene>
    <name evidence="5" type="ORF">GCM10017655_18170</name>
</gene>
<keyword evidence="3" id="KW-1133">Transmembrane helix</keyword>
<dbReference type="Gene3D" id="3.10.580.10">
    <property type="entry name" value="CBS-domain"/>
    <property type="match status" value="1"/>
</dbReference>
<feature type="transmembrane region" description="Helical" evidence="3">
    <location>
        <begin position="24"/>
        <end position="43"/>
    </location>
</feature>
<evidence type="ECO:0000256" key="3">
    <source>
        <dbReference type="SAM" id="Phobius"/>
    </source>
</evidence>
<accession>A0A9W6K3B4</accession>
<dbReference type="SMART" id="SM00116">
    <property type="entry name" value="CBS"/>
    <property type="match status" value="2"/>
</dbReference>
<keyword evidence="1 2" id="KW-0129">CBS domain</keyword>
<feature type="domain" description="CBS" evidence="4">
    <location>
        <begin position="241"/>
        <end position="297"/>
    </location>
</feature>
<reference evidence="5" key="2">
    <citation type="submission" date="2023-01" db="EMBL/GenBank/DDBJ databases">
        <authorList>
            <person name="Sun Q."/>
            <person name="Evtushenko L."/>
        </authorList>
    </citation>
    <scope>NUCLEOTIDE SEQUENCE</scope>
    <source>
        <strain evidence="5">VKM B-2935</strain>
    </source>
</reference>
<dbReference type="EMBL" id="BSFN01000004">
    <property type="protein sequence ID" value="GLK88755.1"/>
    <property type="molecule type" value="Genomic_DNA"/>
</dbReference>
<dbReference type="AlphaFoldDB" id="A0A9W6K3B4"/>
<dbReference type="PANTHER" id="PTHR43080">
    <property type="entry name" value="CBS DOMAIN-CONTAINING PROTEIN CBSX3, MITOCHONDRIAL"/>
    <property type="match status" value="1"/>
</dbReference>
<dbReference type="InterPro" id="IPR058581">
    <property type="entry name" value="TM_HPP"/>
</dbReference>
<name>A0A9W6K3B4_9PSED</name>
<dbReference type="SUPFAM" id="SSF54631">
    <property type="entry name" value="CBS-domain pair"/>
    <property type="match status" value="1"/>
</dbReference>
<sequence length="370" mass="39736">MFSTWLSAFLPANPHTRPTEWLRAAYGAALAVFVCSWACKQLFGMDLALHLLGPLGASAVLLFAVSSGALAQPWSIVGSYAVATVAAVGVLLVCPPGLAAAAIAVAGTLVLMCVLRCLHPPGAALTICLVLGGPALTNLGWHLLFPALFNALALLACALLYNNLTGVRYPKMPAPAGNLHATQDRSPVERVGITSADLDEALNELGGFVDIQREDLKQIIRTTEKNALRRSMGAICAEQIMSRDVQTATPQTTVKQALALLKHHHLKTLPVLDAQRRLVGIVSLIDLYGQRRHQRPRGLLGRRRDVPLEDVMSQPVIAVQRSTHVVEMIPLLSEQGLHCLPVLDKGELLGIVTQTDLIAALHRDLLMHLG</sequence>
<feature type="transmembrane region" description="Helical" evidence="3">
    <location>
        <begin position="118"/>
        <end position="137"/>
    </location>
</feature>
<dbReference type="InterPro" id="IPR051257">
    <property type="entry name" value="Diverse_CBS-Domain"/>
</dbReference>
<feature type="transmembrane region" description="Helical" evidence="3">
    <location>
        <begin position="55"/>
        <end position="74"/>
    </location>
</feature>
<proteinExistence type="predicted"/>
<dbReference type="Pfam" id="PF04982">
    <property type="entry name" value="TM_HPP"/>
    <property type="match status" value="1"/>
</dbReference>
<keyword evidence="3" id="KW-0812">Transmembrane</keyword>
<comment type="caution">
    <text evidence="5">The sequence shown here is derived from an EMBL/GenBank/DDBJ whole genome shotgun (WGS) entry which is preliminary data.</text>
</comment>
<reference evidence="5" key="1">
    <citation type="journal article" date="2014" name="Int. J. Syst. Evol. Microbiol.">
        <title>Complete genome sequence of Corynebacterium casei LMG S-19264T (=DSM 44701T), isolated from a smear-ripened cheese.</title>
        <authorList>
            <consortium name="US DOE Joint Genome Institute (JGI-PGF)"/>
            <person name="Walter F."/>
            <person name="Albersmeier A."/>
            <person name="Kalinowski J."/>
            <person name="Ruckert C."/>
        </authorList>
    </citation>
    <scope>NUCLEOTIDE SEQUENCE</scope>
    <source>
        <strain evidence="5">VKM B-2935</strain>
    </source>
</reference>
<organism evidence="5 6">
    <name type="scientific">Pseudomonas turukhanskensis</name>
    <dbReference type="NCBI Taxonomy" id="1806536"/>
    <lineage>
        <taxon>Bacteria</taxon>
        <taxon>Pseudomonadati</taxon>
        <taxon>Pseudomonadota</taxon>
        <taxon>Gammaproteobacteria</taxon>
        <taxon>Pseudomonadales</taxon>
        <taxon>Pseudomonadaceae</taxon>
        <taxon>Pseudomonas</taxon>
    </lineage>
</organism>
<dbReference type="CDD" id="cd04600">
    <property type="entry name" value="CBS_pair_HPP_assoc"/>
    <property type="match status" value="1"/>
</dbReference>